<evidence type="ECO:0000313" key="5">
    <source>
        <dbReference type="Proteomes" id="UP000077177"/>
    </source>
</evidence>
<keyword evidence="5" id="KW-1185">Reference proteome</keyword>
<name>A0A172TQP2_9BACT</name>
<feature type="domain" description="NodB homology" evidence="3">
    <location>
        <begin position="82"/>
        <end position="309"/>
    </location>
</feature>
<dbReference type="SUPFAM" id="SSF88713">
    <property type="entry name" value="Glycoside hydrolase/deacetylase"/>
    <property type="match status" value="1"/>
</dbReference>
<keyword evidence="2" id="KW-0732">Signal</keyword>
<dbReference type="RefSeq" id="WP_066401274.1">
    <property type="nucleotide sequence ID" value="NZ_CP011390.1"/>
</dbReference>
<dbReference type="InterPro" id="IPR002509">
    <property type="entry name" value="NODB_dom"/>
</dbReference>
<dbReference type="GO" id="GO:0005576">
    <property type="term" value="C:extracellular region"/>
    <property type="evidence" value="ECO:0007669"/>
    <property type="project" value="UniProtKB-SubCell"/>
</dbReference>
<dbReference type="Gene3D" id="3.20.20.370">
    <property type="entry name" value="Glycoside hydrolase/deacetylase"/>
    <property type="match status" value="1"/>
</dbReference>
<gene>
    <name evidence="4" type="ORF">SY85_00480</name>
</gene>
<evidence type="ECO:0000313" key="4">
    <source>
        <dbReference type="EMBL" id="ANE49204.1"/>
    </source>
</evidence>
<evidence type="ECO:0000256" key="1">
    <source>
        <dbReference type="ARBA" id="ARBA00004613"/>
    </source>
</evidence>
<dbReference type="KEGG" id="fla:SY85_00480"/>
<protein>
    <recommendedName>
        <fullName evidence="3">NodB homology domain-containing protein</fullName>
    </recommendedName>
</protein>
<dbReference type="AlphaFoldDB" id="A0A172TQP2"/>
<dbReference type="GO" id="GO:0016810">
    <property type="term" value="F:hydrolase activity, acting on carbon-nitrogen (but not peptide) bonds"/>
    <property type="evidence" value="ECO:0007669"/>
    <property type="project" value="InterPro"/>
</dbReference>
<dbReference type="GO" id="GO:0005975">
    <property type="term" value="P:carbohydrate metabolic process"/>
    <property type="evidence" value="ECO:0007669"/>
    <property type="project" value="InterPro"/>
</dbReference>
<sequence length="309" mass="35742">MNVKARVLGGWLVASMLLLSGALKRRMKKILNEECILSIFFHNPSREEFEQCIRWLKKYNLKFLSVQDIERIIQNNQHFPKGGVLITVDDGWQSNEANVIEVANNYQVPVTIFVATNPVEEGSYWWVHVAKAKEKGIECVPVQTLKNWSNEERLLKVDEIKRSFPIERSALTIDQVKRAADSNCVTIGAHTDTHPILTTCNDHHVVEEIQVSKQKLENWTGKEMRYFAYPNGTYGAREIEVLKKLRYRLAFSTQPDYLLPGSLKNKYELPRIMFLEGMSFEENICRIAGLWAPLGARLKKIFPIFRKFN</sequence>
<accession>A0A172TQP2</accession>
<dbReference type="PANTHER" id="PTHR34216:SF3">
    <property type="entry name" value="POLY-BETA-1,6-N-ACETYL-D-GLUCOSAMINE N-DEACETYLASE"/>
    <property type="match status" value="1"/>
</dbReference>
<dbReference type="Proteomes" id="UP000077177">
    <property type="component" value="Chromosome"/>
</dbReference>
<dbReference type="PROSITE" id="PS51677">
    <property type="entry name" value="NODB"/>
    <property type="match status" value="1"/>
</dbReference>
<reference evidence="4 5" key="2">
    <citation type="journal article" date="2016" name="Int. J. Syst. Evol. Microbiol.">
        <title>Flavisolibacter tropicus sp. nov., isolated from tropical soil.</title>
        <authorList>
            <person name="Lee J.J."/>
            <person name="Kang M.S."/>
            <person name="Kim G.S."/>
            <person name="Lee C.S."/>
            <person name="Lim S."/>
            <person name="Lee J."/>
            <person name="Roh S.H."/>
            <person name="Kang H."/>
            <person name="Ha J.M."/>
            <person name="Bae S."/>
            <person name="Jung H.Y."/>
            <person name="Kim M.K."/>
        </authorList>
    </citation>
    <scope>NUCLEOTIDE SEQUENCE [LARGE SCALE GENOMIC DNA]</scope>
    <source>
        <strain evidence="4 5">LCS9</strain>
    </source>
</reference>
<dbReference type="InterPro" id="IPR051398">
    <property type="entry name" value="Polysacch_Deacetylase"/>
</dbReference>
<evidence type="ECO:0000256" key="2">
    <source>
        <dbReference type="ARBA" id="ARBA00022729"/>
    </source>
</evidence>
<dbReference type="CDD" id="cd10918">
    <property type="entry name" value="CE4_NodB_like_5s_6s"/>
    <property type="match status" value="1"/>
</dbReference>
<dbReference type="OrthoDB" id="9778320at2"/>
<organism evidence="4 5">
    <name type="scientific">Flavisolibacter tropicus</name>
    <dbReference type="NCBI Taxonomy" id="1492898"/>
    <lineage>
        <taxon>Bacteria</taxon>
        <taxon>Pseudomonadati</taxon>
        <taxon>Bacteroidota</taxon>
        <taxon>Chitinophagia</taxon>
        <taxon>Chitinophagales</taxon>
        <taxon>Chitinophagaceae</taxon>
        <taxon>Flavisolibacter</taxon>
    </lineage>
</organism>
<dbReference type="InterPro" id="IPR011330">
    <property type="entry name" value="Glyco_hydro/deAcase_b/a-brl"/>
</dbReference>
<evidence type="ECO:0000259" key="3">
    <source>
        <dbReference type="PROSITE" id="PS51677"/>
    </source>
</evidence>
<comment type="subcellular location">
    <subcellularLocation>
        <location evidence="1">Secreted</location>
    </subcellularLocation>
</comment>
<dbReference type="EMBL" id="CP011390">
    <property type="protein sequence ID" value="ANE49204.1"/>
    <property type="molecule type" value="Genomic_DNA"/>
</dbReference>
<reference evidence="5" key="1">
    <citation type="submission" date="2015-01" db="EMBL/GenBank/DDBJ databases">
        <title>Flavisolibacter sp./LCS9/ whole genome sequencing.</title>
        <authorList>
            <person name="Kim M.K."/>
            <person name="Srinivasan S."/>
            <person name="Lee J.-J."/>
        </authorList>
    </citation>
    <scope>NUCLEOTIDE SEQUENCE [LARGE SCALE GENOMIC DNA]</scope>
    <source>
        <strain evidence="5">LCS9</strain>
    </source>
</reference>
<dbReference type="Pfam" id="PF01522">
    <property type="entry name" value="Polysacc_deac_1"/>
    <property type="match status" value="1"/>
</dbReference>
<dbReference type="PANTHER" id="PTHR34216">
    <property type="match status" value="1"/>
</dbReference>
<proteinExistence type="predicted"/>
<dbReference type="STRING" id="1492898.SY85_00480"/>